<evidence type="ECO:0000256" key="1">
    <source>
        <dbReference type="SAM" id="MobiDB-lite"/>
    </source>
</evidence>
<accession>A0A812W156</accession>
<sequence length="253" mass="28422">MNEHYKQLIKLQASTATASTEADIQRLKKEALNVYIECTKSDLALNNFVVRAKSVAKSGGAPAAGAAKAKAKPKGPDESESSDGNICRNVHRLLKSPRFTLQVDIKHTIISIRHARTRKLLNIPWPVIPMSSWVHYIMQEQGGSLLLQGNHISQIGKWKHDLKEFWDFYEKVDPSHPTFEQNLDRECTLPFFVHGDEGRGRGKQPVMILSFQGLFSHFGRQRLNESGLSMTAKNITFEWHGSVAKETGQIYAG</sequence>
<evidence type="ECO:0000313" key="3">
    <source>
        <dbReference type="Proteomes" id="UP000649617"/>
    </source>
</evidence>
<dbReference type="Proteomes" id="UP000649617">
    <property type="component" value="Unassembled WGS sequence"/>
</dbReference>
<protein>
    <submittedName>
        <fullName evidence="2">Uncharacterized protein</fullName>
    </submittedName>
</protein>
<proteinExistence type="predicted"/>
<gene>
    <name evidence="2" type="ORF">SPIL2461_LOCUS18009</name>
</gene>
<organism evidence="2 3">
    <name type="scientific">Symbiodinium pilosum</name>
    <name type="common">Dinoflagellate</name>
    <dbReference type="NCBI Taxonomy" id="2952"/>
    <lineage>
        <taxon>Eukaryota</taxon>
        <taxon>Sar</taxon>
        <taxon>Alveolata</taxon>
        <taxon>Dinophyceae</taxon>
        <taxon>Suessiales</taxon>
        <taxon>Symbiodiniaceae</taxon>
        <taxon>Symbiodinium</taxon>
    </lineage>
</organism>
<evidence type="ECO:0000313" key="2">
    <source>
        <dbReference type="EMBL" id="CAE7662294.1"/>
    </source>
</evidence>
<dbReference type="AlphaFoldDB" id="A0A812W156"/>
<dbReference type="EMBL" id="CAJNIZ010043526">
    <property type="protein sequence ID" value="CAE7662294.1"/>
    <property type="molecule type" value="Genomic_DNA"/>
</dbReference>
<dbReference type="OrthoDB" id="444295at2759"/>
<name>A0A812W156_SYMPI</name>
<keyword evidence="3" id="KW-1185">Reference proteome</keyword>
<reference evidence="2" key="1">
    <citation type="submission" date="2021-02" db="EMBL/GenBank/DDBJ databases">
        <authorList>
            <person name="Dougan E. K."/>
            <person name="Rhodes N."/>
            <person name="Thang M."/>
            <person name="Chan C."/>
        </authorList>
    </citation>
    <scope>NUCLEOTIDE SEQUENCE</scope>
</reference>
<feature type="region of interest" description="Disordered" evidence="1">
    <location>
        <begin position="61"/>
        <end position="85"/>
    </location>
</feature>
<comment type="caution">
    <text evidence="2">The sequence shown here is derived from an EMBL/GenBank/DDBJ whole genome shotgun (WGS) entry which is preliminary data.</text>
</comment>